<name>A0A4Z2GTJ5_9TELE</name>
<keyword evidence="3" id="KW-1185">Reference proteome</keyword>
<dbReference type="Proteomes" id="UP000314294">
    <property type="component" value="Unassembled WGS sequence"/>
</dbReference>
<evidence type="ECO:0000313" key="3">
    <source>
        <dbReference type="Proteomes" id="UP000314294"/>
    </source>
</evidence>
<accession>A0A4Z2GTJ5</accession>
<evidence type="ECO:0000313" key="2">
    <source>
        <dbReference type="EMBL" id="TNN56836.1"/>
    </source>
</evidence>
<protein>
    <submittedName>
        <fullName evidence="2">Uncharacterized protein</fullName>
    </submittedName>
</protein>
<gene>
    <name evidence="2" type="ORF">EYF80_032932</name>
</gene>
<feature type="region of interest" description="Disordered" evidence="1">
    <location>
        <begin position="34"/>
        <end position="66"/>
    </location>
</feature>
<reference evidence="2 3" key="1">
    <citation type="submission" date="2019-03" db="EMBL/GenBank/DDBJ databases">
        <title>First draft genome of Liparis tanakae, snailfish: a comprehensive survey of snailfish specific genes.</title>
        <authorList>
            <person name="Kim W."/>
            <person name="Song I."/>
            <person name="Jeong J.-H."/>
            <person name="Kim D."/>
            <person name="Kim S."/>
            <person name="Ryu S."/>
            <person name="Song J.Y."/>
            <person name="Lee S.K."/>
        </authorList>
    </citation>
    <scope>NUCLEOTIDE SEQUENCE [LARGE SCALE GENOMIC DNA]</scope>
    <source>
        <tissue evidence="2">Muscle</tissue>
    </source>
</reference>
<sequence length="66" mass="7277">MGPEGRDACSTSGPRAGCGPFECNYGRKTAYKSVELEQEHQEQQQQPGCTQTSNHSRGQQRSFSRA</sequence>
<comment type="caution">
    <text evidence="2">The sequence shown here is derived from an EMBL/GenBank/DDBJ whole genome shotgun (WGS) entry which is preliminary data.</text>
</comment>
<feature type="region of interest" description="Disordered" evidence="1">
    <location>
        <begin position="1"/>
        <end position="20"/>
    </location>
</feature>
<proteinExistence type="predicted"/>
<dbReference type="AlphaFoldDB" id="A0A4Z2GTJ5"/>
<organism evidence="2 3">
    <name type="scientific">Liparis tanakae</name>
    <name type="common">Tanaka's snailfish</name>
    <dbReference type="NCBI Taxonomy" id="230148"/>
    <lineage>
        <taxon>Eukaryota</taxon>
        <taxon>Metazoa</taxon>
        <taxon>Chordata</taxon>
        <taxon>Craniata</taxon>
        <taxon>Vertebrata</taxon>
        <taxon>Euteleostomi</taxon>
        <taxon>Actinopterygii</taxon>
        <taxon>Neopterygii</taxon>
        <taxon>Teleostei</taxon>
        <taxon>Neoteleostei</taxon>
        <taxon>Acanthomorphata</taxon>
        <taxon>Eupercaria</taxon>
        <taxon>Perciformes</taxon>
        <taxon>Cottioidei</taxon>
        <taxon>Cottales</taxon>
        <taxon>Liparidae</taxon>
        <taxon>Liparis</taxon>
    </lineage>
</organism>
<feature type="compositionally biased region" description="Polar residues" evidence="1">
    <location>
        <begin position="47"/>
        <end position="66"/>
    </location>
</feature>
<evidence type="ECO:0000256" key="1">
    <source>
        <dbReference type="SAM" id="MobiDB-lite"/>
    </source>
</evidence>
<dbReference type="EMBL" id="SRLO01000419">
    <property type="protein sequence ID" value="TNN56836.1"/>
    <property type="molecule type" value="Genomic_DNA"/>
</dbReference>